<dbReference type="PANTHER" id="PTHR45719">
    <property type="entry name" value="GLYCOSYLTRANSFERASE"/>
    <property type="match status" value="1"/>
</dbReference>
<evidence type="ECO:0000256" key="1">
    <source>
        <dbReference type="ARBA" id="ARBA00004606"/>
    </source>
</evidence>
<accession>A0AAV9F6X2</accession>
<comment type="caution">
    <text evidence="7">The sequence shown here is derived from an EMBL/GenBank/DDBJ whole genome shotgun (WGS) entry which is preliminary data.</text>
</comment>
<evidence type="ECO:0000256" key="6">
    <source>
        <dbReference type="SAM" id="SignalP"/>
    </source>
</evidence>
<keyword evidence="8" id="KW-1185">Reference proteome</keyword>
<protein>
    <submittedName>
        <fullName evidence="7">Uncharacterized protein</fullName>
    </submittedName>
</protein>
<evidence type="ECO:0000256" key="3">
    <source>
        <dbReference type="ARBA" id="ARBA00022679"/>
    </source>
</evidence>
<dbReference type="PANTHER" id="PTHR45719:SF11">
    <property type="entry name" value="OS01G0121800 PROTEIN"/>
    <property type="match status" value="1"/>
</dbReference>
<reference evidence="7" key="2">
    <citation type="submission" date="2023-06" db="EMBL/GenBank/DDBJ databases">
        <authorList>
            <person name="Ma L."/>
            <person name="Liu K.-W."/>
            <person name="Li Z."/>
            <person name="Hsiao Y.-Y."/>
            <person name="Qi Y."/>
            <person name="Fu T."/>
            <person name="Tang G."/>
            <person name="Zhang D."/>
            <person name="Sun W.-H."/>
            <person name="Liu D.-K."/>
            <person name="Li Y."/>
            <person name="Chen G.-Z."/>
            <person name="Liu X.-D."/>
            <person name="Liao X.-Y."/>
            <person name="Jiang Y.-T."/>
            <person name="Yu X."/>
            <person name="Hao Y."/>
            <person name="Huang J."/>
            <person name="Zhao X.-W."/>
            <person name="Ke S."/>
            <person name="Chen Y.-Y."/>
            <person name="Wu W.-L."/>
            <person name="Hsu J.-L."/>
            <person name="Lin Y.-F."/>
            <person name="Huang M.-D."/>
            <person name="Li C.-Y."/>
            <person name="Huang L."/>
            <person name="Wang Z.-W."/>
            <person name="Zhao X."/>
            <person name="Zhong W.-Y."/>
            <person name="Peng D.-H."/>
            <person name="Ahmad S."/>
            <person name="Lan S."/>
            <person name="Zhang J.-S."/>
            <person name="Tsai W.-C."/>
            <person name="Van De Peer Y."/>
            <person name="Liu Z.-J."/>
        </authorList>
    </citation>
    <scope>NUCLEOTIDE SEQUENCE</scope>
    <source>
        <strain evidence="7">CP</strain>
        <tissue evidence="7">Leaves</tissue>
    </source>
</reference>
<feature type="chain" id="PRO_5043485489" evidence="6">
    <location>
        <begin position="30"/>
        <end position="400"/>
    </location>
</feature>
<dbReference type="Proteomes" id="UP001180020">
    <property type="component" value="Unassembled WGS sequence"/>
</dbReference>
<proteinExistence type="predicted"/>
<evidence type="ECO:0000313" key="7">
    <source>
        <dbReference type="EMBL" id="KAK1321710.1"/>
    </source>
</evidence>
<keyword evidence="5" id="KW-0325">Glycoprotein</keyword>
<evidence type="ECO:0000256" key="4">
    <source>
        <dbReference type="ARBA" id="ARBA00023136"/>
    </source>
</evidence>
<dbReference type="GO" id="GO:0015020">
    <property type="term" value="F:glucuronosyltransferase activity"/>
    <property type="evidence" value="ECO:0007669"/>
    <property type="project" value="InterPro"/>
</dbReference>
<evidence type="ECO:0000256" key="5">
    <source>
        <dbReference type="ARBA" id="ARBA00023180"/>
    </source>
</evidence>
<evidence type="ECO:0000313" key="8">
    <source>
        <dbReference type="Proteomes" id="UP001180020"/>
    </source>
</evidence>
<sequence length="400" mass="44730">MAALRCLFPVLSALFVLSALSGFFASTSSSSVASSSSKSLIVSSSAAASPSPSFAYYISGLRGDGPRLVRLLLAVYHPRNRYLLHLASDASDRERMDLARAVRSRVPASRAFGNVDVLGKPNAATNMGSSVLASVHHATAVMLRLDGGWDWLVTLSAADYPMVSQDDIHAFSSAPREINFIDHTSNIGWKDYHRVQLIVVDPGIYLARRAQIFHATERRPTTESFKFFSGSPWVILSRPFIEFCILGWDNLPRTLLLYFANALIPEESYFHSVACNSHDFQNTTLNSDLRYMVWDNPPQMEPHFLNVSDHDNMVHTGAPFARQFHMDDPVLEKIDREILRRGYNQVVPGGWCTGDGRPWFDPCSKWGDPNLVKPGPRAEKLKELVKKLLEERDSQSGWCK</sequence>
<dbReference type="InterPro" id="IPR003406">
    <property type="entry name" value="Glyco_trans_14"/>
</dbReference>
<gene>
    <name evidence="7" type="ORF">QJS10_CPA03g00486</name>
</gene>
<dbReference type="GO" id="GO:0016020">
    <property type="term" value="C:membrane"/>
    <property type="evidence" value="ECO:0007669"/>
    <property type="project" value="UniProtKB-SubCell"/>
</dbReference>
<comment type="subcellular location">
    <subcellularLocation>
        <location evidence="1">Membrane</location>
        <topology evidence="1">Single-pass type II membrane protein</topology>
    </subcellularLocation>
</comment>
<keyword evidence="4" id="KW-0472">Membrane</keyword>
<evidence type="ECO:0000256" key="2">
    <source>
        <dbReference type="ARBA" id="ARBA00022676"/>
    </source>
</evidence>
<reference evidence="7" key="1">
    <citation type="journal article" date="2023" name="Nat. Commun.">
        <title>Diploid and tetraploid genomes of Acorus and the evolution of monocots.</title>
        <authorList>
            <person name="Ma L."/>
            <person name="Liu K.W."/>
            <person name="Li Z."/>
            <person name="Hsiao Y.Y."/>
            <person name="Qi Y."/>
            <person name="Fu T."/>
            <person name="Tang G.D."/>
            <person name="Zhang D."/>
            <person name="Sun W.H."/>
            <person name="Liu D.K."/>
            <person name="Li Y."/>
            <person name="Chen G.Z."/>
            <person name="Liu X.D."/>
            <person name="Liao X.Y."/>
            <person name="Jiang Y.T."/>
            <person name="Yu X."/>
            <person name="Hao Y."/>
            <person name="Huang J."/>
            <person name="Zhao X.W."/>
            <person name="Ke S."/>
            <person name="Chen Y.Y."/>
            <person name="Wu W.L."/>
            <person name="Hsu J.L."/>
            <person name="Lin Y.F."/>
            <person name="Huang M.D."/>
            <person name="Li C.Y."/>
            <person name="Huang L."/>
            <person name="Wang Z.W."/>
            <person name="Zhao X."/>
            <person name="Zhong W.Y."/>
            <person name="Peng D.H."/>
            <person name="Ahmad S."/>
            <person name="Lan S."/>
            <person name="Zhang J.S."/>
            <person name="Tsai W.C."/>
            <person name="Van de Peer Y."/>
            <person name="Liu Z.J."/>
        </authorList>
    </citation>
    <scope>NUCLEOTIDE SEQUENCE</scope>
    <source>
        <strain evidence="7">CP</strain>
    </source>
</reference>
<feature type="signal peptide" evidence="6">
    <location>
        <begin position="1"/>
        <end position="29"/>
    </location>
</feature>
<dbReference type="InterPro" id="IPR044610">
    <property type="entry name" value="GLCAT14A/B/C"/>
</dbReference>
<keyword evidence="2" id="KW-0328">Glycosyltransferase</keyword>
<keyword evidence="3" id="KW-0808">Transferase</keyword>
<dbReference type="Pfam" id="PF02485">
    <property type="entry name" value="Branch"/>
    <property type="match status" value="1"/>
</dbReference>
<keyword evidence="6" id="KW-0732">Signal</keyword>
<name>A0AAV9F6X2_ACOCL</name>
<dbReference type="EMBL" id="JAUJYO010000003">
    <property type="protein sequence ID" value="KAK1321710.1"/>
    <property type="molecule type" value="Genomic_DNA"/>
</dbReference>
<dbReference type="AlphaFoldDB" id="A0AAV9F6X2"/>
<organism evidence="7 8">
    <name type="scientific">Acorus calamus</name>
    <name type="common">Sweet flag</name>
    <dbReference type="NCBI Taxonomy" id="4465"/>
    <lineage>
        <taxon>Eukaryota</taxon>
        <taxon>Viridiplantae</taxon>
        <taxon>Streptophyta</taxon>
        <taxon>Embryophyta</taxon>
        <taxon>Tracheophyta</taxon>
        <taxon>Spermatophyta</taxon>
        <taxon>Magnoliopsida</taxon>
        <taxon>Liliopsida</taxon>
        <taxon>Acoraceae</taxon>
        <taxon>Acorus</taxon>
    </lineage>
</organism>